<dbReference type="GO" id="GO:0016787">
    <property type="term" value="F:hydrolase activity"/>
    <property type="evidence" value="ECO:0007669"/>
    <property type="project" value="UniProtKB-KW"/>
</dbReference>
<evidence type="ECO:0000313" key="7">
    <source>
        <dbReference type="Proteomes" id="UP000005240"/>
    </source>
</evidence>
<dbReference type="InterPro" id="IPR029058">
    <property type="entry name" value="AB_hydrolase_fold"/>
</dbReference>
<feature type="domain" description="Alpha/beta hydrolase fold-3" evidence="4">
    <location>
        <begin position="468"/>
        <end position="522"/>
    </location>
</feature>
<keyword evidence="7" id="KW-1185">Reference proteome</keyword>
<reference evidence="6 7" key="3">
    <citation type="journal article" date="2017" name="G3 (Bethesda)">
        <title>Comparative analysis highlights variable genome content of wheat rusts and divergence of the mating loci.</title>
        <authorList>
            <person name="Cuomo C.A."/>
            <person name="Bakkeren G."/>
            <person name="Khalil H.B."/>
            <person name="Panwar V."/>
            <person name="Joly D."/>
            <person name="Linning R."/>
            <person name="Sakthikumar S."/>
            <person name="Song X."/>
            <person name="Adiconis X."/>
            <person name="Fan L."/>
            <person name="Goldberg J.M."/>
            <person name="Levin J.Z."/>
            <person name="Young S."/>
            <person name="Zeng Q."/>
            <person name="Anikster Y."/>
            <person name="Bruce M."/>
            <person name="Wang M."/>
            <person name="Yin C."/>
            <person name="McCallum B."/>
            <person name="Szabo L.J."/>
            <person name="Hulbert S."/>
            <person name="Chen X."/>
            <person name="Fellers J.P."/>
        </authorList>
    </citation>
    <scope>NUCLEOTIDE SEQUENCE</scope>
    <source>
        <strain evidence="6">isolate 1-1 / race 1 (BBBD)</strain>
        <strain evidence="7">Isolate 1-1 / race 1 (BBBD)</strain>
    </source>
</reference>
<reference evidence="6" key="4">
    <citation type="submission" date="2025-05" db="UniProtKB">
        <authorList>
            <consortium name="EnsemblFungi"/>
        </authorList>
    </citation>
    <scope>IDENTIFICATION</scope>
    <source>
        <strain evidence="6">isolate 1-1 / race 1 (BBBD)</strain>
    </source>
</reference>
<dbReference type="EnsemblFungi" id="PTTG_25509-t43_1">
    <property type="protein sequence ID" value="PTTG_25509-t43_1-p1"/>
    <property type="gene ID" value="PTTG_25509"/>
</dbReference>
<reference evidence="5" key="1">
    <citation type="submission" date="2009-11" db="EMBL/GenBank/DDBJ databases">
        <authorList>
            <consortium name="The Broad Institute Genome Sequencing Platform"/>
            <person name="Ward D."/>
            <person name="Feldgarden M."/>
            <person name="Earl A."/>
            <person name="Young S.K."/>
            <person name="Zeng Q."/>
            <person name="Koehrsen M."/>
            <person name="Alvarado L."/>
            <person name="Berlin A."/>
            <person name="Bochicchio J."/>
            <person name="Borenstein D."/>
            <person name="Chapman S.B."/>
            <person name="Chen Z."/>
            <person name="Engels R."/>
            <person name="Freedman E."/>
            <person name="Gellesch M."/>
            <person name="Goldberg J."/>
            <person name="Griggs A."/>
            <person name="Gujja S."/>
            <person name="Heilman E."/>
            <person name="Heiman D."/>
            <person name="Hepburn T."/>
            <person name="Howarth C."/>
            <person name="Jen D."/>
            <person name="Larson L."/>
            <person name="Lewis B."/>
            <person name="Mehta T."/>
            <person name="Park D."/>
            <person name="Pearson M."/>
            <person name="Roberts A."/>
            <person name="Saif S."/>
            <person name="Shea T."/>
            <person name="Shenoy N."/>
            <person name="Sisk P."/>
            <person name="Stolte C."/>
            <person name="Sykes S."/>
            <person name="Thomson T."/>
            <person name="Walk T."/>
            <person name="White J."/>
            <person name="Yandava C."/>
            <person name="Izard J."/>
            <person name="Baranova O.V."/>
            <person name="Blanton J.M."/>
            <person name="Tanner A.C."/>
            <person name="Dewhirst F.E."/>
            <person name="Haas B."/>
            <person name="Nusbaum C."/>
            <person name="Birren B."/>
        </authorList>
    </citation>
    <scope>NUCLEOTIDE SEQUENCE [LARGE SCALE GENOMIC DNA]</scope>
    <source>
        <strain evidence="5">1-1 BBBD Race 1</strain>
    </source>
</reference>
<dbReference type="PROSITE" id="PS01173">
    <property type="entry name" value="LIPASE_GDXG_HIS"/>
    <property type="match status" value="1"/>
</dbReference>
<feature type="compositionally biased region" description="Polar residues" evidence="3">
    <location>
        <begin position="214"/>
        <end position="229"/>
    </location>
</feature>
<keyword evidence="2" id="KW-0378">Hydrolase</keyword>
<proteinExistence type="inferred from homology"/>
<dbReference type="Proteomes" id="UP000005240">
    <property type="component" value="Unassembled WGS sequence"/>
</dbReference>
<reference evidence="5" key="2">
    <citation type="submission" date="2016-05" db="EMBL/GenBank/DDBJ databases">
        <title>Comparative analysis highlights variable genome content of wheat rusts and divergence of the mating loci.</title>
        <authorList>
            <person name="Cuomo C.A."/>
            <person name="Bakkeren G."/>
            <person name="Szabo L."/>
            <person name="Khalil H."/>
            <person name="Joly D."/>
            <person name="Goldberg J."/>
            <person name="Young S."/>
            <person name="Zeng Q."/>
            <person name="Fellers J."/>
        </authorList>
    </citation>
    <scope>NUCLEOTIDE SEQUENCE [LARGE SCALE GENOMIC DNA]</scope>
    <source>
        <strain evidence="5">1-1 BBBD Race 1</strain>
    </source>
</reference>
<evidence type="ECO:0000259" key="4">
    <source>
        <dbReference type="Pfam" id="PF07859"/>
    </source>
</evidence>
<sequence length="1123" mass="124349">MSGPILPLNGATVGLMALPTVVGTFFKHILPSPDSDPANRTELKSDEALAVARLMSQKITQYPVEDVQRLANTFQPAPWTVRVIRVSIPASTCSSAAEYLTAAFGPDEISNLIGGRQWWQLRENKDGSIEGEWIAMKHDLPRSPSSQSMSRSPSKRSPSPANTPHCRHPDTSSKASPNSNSAQLADLLAAPALQSTLTDKENLPHLFSMLYPGTTPSHPVDSNTPSSSTCEDEMASDPYEDDLDKMPCMLYVHGGAYYFGSINTHRYAIWRYAQEMGGRAFAVNYRLAPQYPFPCALADCLAAYLYLIRPPENAKHRMVDPSKIVIAGDSAGGGLSLALLTLIRDVGLPMPAGAVLISPWVDLTHSFPSIMSNSDTDILPPYGLMHQPSVHCPPSYVKSSVSGKTTATPANTSEAQPAPSTSQSQPPRPTEDFNPFKLKLCSELKVCTNKSDHATPIIELKDGQPVEMDPQIQLYATNDQLTHPYCSPLFSPSLGGLPPLLMIAGENEGLRDEIIYLAHRAAHPDRYHLREGLLNAHPERKAKIAEYPPTKVHLQVYDEMFHAKYCYRAIGSFCKFITALKTETNLNTSSMPVSTNLSLTTNLTSPPTPLPTPPPSALVTHFLSDRKFSRIAPDEPPQATLPEATLAELKHTIYHASFPERRPDFVDEMIRERVALDGHVRPLEDEAKLDILRISPNQLGIMKDGPLRRWAEGRNIPDKQHLLPTPLPKPHIYGLKNVPQSDLLDMPSNTIWSYILTEATYKPDAFRTPINVTEFIHFATPFLSKQYLLDLEERFHQLSQSEAGLDFTLRHHNVAILEQILADLQELNDGAGDNEKNSSNQQKFVNHEDPIRSSPLDDSDGNDTLQPSGSDDPPPLDIFPQILHSFQEAILIPVPMTAFKTPPKNIRGRNRPISDRSKAFRTHPTIFDVSNDASLYNPHQQTAGIACIFHGTRNSSLASFYENGIQPAFGRNEFSFAPAFYASNDPQQAFEHPLHQHIGIISPGTIDTIAVIQFDVAVSVLHGIESPGDGQPPFQVYRFSAKSLDQWQKFCDHNMKARNSINHHFDLVIGPVCLPSKNKKPVTCLQMKHSTIQTTQIAFCSSRSMAWLGQQVKKIYIESCPLE</sequence>
<feature type="region of interest" description="Disordered" evidence="3">
    <location>
        <begin position="395"/>
        <end position="434"/>
    </location>
</feature>
<dbReference type="InterPro" id="IPR013094">
    <property type="entry name" value="AB_hydrolase_3"/>
</dbReference>
<dbReference type="Pfam" id="PF07859">
    <property type="entry name" value="Abhydrolase_3"/>
    <property type="match status" value="2"/>
</dbReference>
<dbReference type="PANTHER" id="PTHR48081:SF5">
    <property type="entry name" value="ALPHA_BETA HYDROLASE FOLD-3 DOMAIN-CONTAINING PROTEIN"/>
    <property type="match status" value="1"/>
</dbReference>
<feature type="compositionally biased region" description="Low complexity" evidence="3">
    <location>
        <begin position="142"/>
        <end position="160"/>
    </location>
</feature>
<dbReference type="OrthoDB" id="1662883at2759"/>
<organism evidence="5">
    <name type="scientific">Puccinia triticina (isolate 1-1 / race 1 (BBBD))</name>
    <name type="common">Brown leaf rust fungus</name>
    <dbReference type="NCBI Taxonomy" id="630390"/>
    <lineage>
        <taxon>Eukaryota</taxon>
        <taxon>Fungi</taxon>
        <taxon>Dikarya</taxon>
        <taxon>Basidiomycota</taxon>
        <taxon>Pucciniomycotina</taxon>
        <taxon>Pucciniomycetes</taxon>
        <taxon>Pucciniales</taxon>
        <taxon>Pucciniaceae</taxon>
        <taxon>Puccinia</taxon>
    </lineage>
</organism>
<protein>
    <recommendedName>
        <fullName evidence="4">Alpha/beta hydrolase fold-3 domain-containing protein</fullName>
    </recommendedName>
</protein>
<accession>A0A180H191</accession>
<dbReference type="SUPFAM" id="SSF53474">
    <property type="entry name" value="alpha/beta-Hydrolases"/>
    <property type="match status" value="1"/>
</dbReference>
<evidence type="ECO:0000256" key="3">
    <source>
        <dbReference type="SAM" id="MobiDB-lite"/>
    </source>
</evidence>
<dbReference type="Gene3D" id="3.40.50.1820">
    <property type="entry name" value="alpha/beta hydrolase"/>
    <property type="match status" value="1"/>
</dbReference>
<evidence type="ECO:0000313" key="6">
    <source>
        <dbReference type="EnsemblFungi" id="PTTG_25509-t43_1-p1"/>
    </source>
</evidence>
<dbReference type="EMBL" id="ADAS02000005">
    <property type="protein sequence ID" value="OAV98790.1"/>
    <property type="molecule type" value="Genomic_DNA"/>
</dbReference>
<feature type="region of interest" description="Disordered" evidence="3">
    <location>
        <begin position="214"/>
        <end position="237"/>
    </location>
</feature>
<dbReference type="STRING" id="630390.A0A180H191"/>
<dbReference type="PANTHER" id="PTHR48081">
    <property type="entry name" value="AB HYDROLASE SUPERFAMILY PROTEIN C4A8.06C"/>
    <property type="match status" value="1"/>
</dbReference>
<feature type="region of interest" description="Disordered" evidence="3">
    <location>
        <begin position="137"/>
        <end position="180"/>
    </location>
</feature>
<feature type="domain" description="Alpha/beta hydrolase fold-3" evidence="4">
    <location>
        <begin position="249"/>
        <end position="378"/>
    </location>
</feature>
<dbReference type="InterPro" id="IPR050300">
    <property type="entry name" value="GDXG_lipolytic_enzyme"/>
</dbReference>
<dbReference type="AlphaFoldDB" id="A0A180H191"/>
<feature type="compositionally biased region" description="Polar residues" evidence="3">
    <location>
        <begin position="397"/>
        <end position="412"/>
    </location>
</feature>
<gene>
    <name evidence="5" type="ORF">PTTG_25509</name>
</gene>
<dbReference type="VEuPathDB" id="FungiDB:PTTG_25509"/>
<dbReference type="InterPro" id="IPR002168">
    <property type="entry name" value="Lipase_GDXG_HIS_AS"/>
</dbReference>
<comment type="similarity">
    <text evidence="1">Belongs to the 'GDXG' lipolytic enzyme family.</text>
</comment>
<evidence type="ECO:0000256" key="2">
    <source>
        <dbReference type="ARBA" id="ARBA00022801"/>
    </source>
</evidence>
<name>A0A180H191_PUCT1</name>
<feature type="region of interest" description="Disordered" evidence="3">
    <location>
        <begin position="829"/>
        <end position="878"/>
    </location>
</feature>
<feature type="compositionally biased region" description="Low complexity" evidence="3">
    <location>
        <begin position="413"/>
        <end position="425"/>
    </location>
</feature>
<evidence type="ECO:0000256" key="1">
    <source>
        <dbReference type="ARBA" id="ARBA00010515"/>
    </source>
</evidence>
<evidence type="ECO:0000313" key="5">
    <source>
        <dbReference type="EMBL" id="OAV98790.1"/>
    </source>
</evidence>